<feature type="transmembrane region" description="Helical" evidence="2">
    <location>
        <begin position="6"/>
        <end position="24"/>
    </location>
</feature>
<dbReference type="Pfam" id="PF02493">
    <property type="entry name" value="MORN"/>
    <property type="match status" value="4"/>
</dbReference>
<dbReference type="PANTHER" id="PTHR43215">
    <property type="entry name" value="RADIAL SPOKE HEAD 1 HOMOLOG"/>
    <property type="match status" value="1"/>
</dbReference>
<dbReference type="EMBL" id="FNTB01000001">
    <property type="protein sequence ID" value="SEC41042.1"/>
    <property type="molecule type" value="Genomic_DNA"/>
</dbReference>
<evidence type="ECO:0000313" key="3">
    <source>
        <dbReference type="EMBL" id="SEC41042.1"/>
    </source>
</evidence>
<gene>
    <name evidence="3" type="ORF">SAMN05192540_3103</name>
</gene>
<reference evidence="3 4" key="1">
    <citation type="submission" date="2016-10" db="EMBL/GenBank/DDBJ databases">
        <authorList>
            <person name="de Groot N.N."/>
        </authorList>
    </citation>
    <scope>NUCLEOTIDE SEQUENCE [LARGE SCALE GENOMIC DNA]</scope>
    <source>
        <strain evidence="3 4">MAR_2009_71</strain>
    </source>
</reference>
<dbReference type="SMART" id="SM00698">
    <property type="entry name" value="MORN"/>
    <property type="match status" value="3"/>
</dbReference>
<dbReference type="RefSeq" id="WP_074673859.1">
    <property type="nucleotide sequence ID" value="NZ_FNTB01000001.1"/>
</dbReference>
<sequence>MKKKDITLYGLLAILTVLVIYFGIKSNSLQNEIGESSKAKEELDVLVTGNKELMAIDSVLIEGDYNKAIASYNSTLENHEELNTVIPLRIALAEKLMQNDSKAKLEINKTDLLKDSVAVNPISQTEIRSIDSLSFALEKARVQLNNMRKQLNNKSFGEYLSFSTKKGTALHYVGQVKNNKANGSGIALLETGSRYEGQWKDNAREGYGTFYWPDGEYYIGSYENDMRSGEGTYFWPNGDKYKGQWKDDKRNGKGIFHSKEGSVISGIWENDKLKDSGKKEKKQ</sequence>
<dbReference type="Proteomes" id="UP000183038">
    <property type="component" value="Unassembled WGS sequence"/>
</dbReference>
<keyword evidence="2" id="KW-0812">Transmembrane</keyword>
<accession>A0A1H4SA79</accession>
<dbReference type="InterPro" id="IPR003409">
    <property type="entry name" value="MORN"/>
</dbReference>
<dbReference type="Gene3D" id="2.20.110.10">
    <property type="entry name" value="Histone H3 K4-specific methyltransferase SET7/9 N-terminal domain"/>
    <property type="match status" value="2"/>
</dbReference>
<keyword evidence="2" id="KW-0472">Membrane</keyword>
<organism evidence="3 4">
    <name type="scientific">Maribacter dokdonensis</name>
    <dbReference type="NCBI Taxonomy" id="320912"/>
    <lineage>
        <taxon>Bacteria</taxon>
        <taxon>Pseudomonadati</taxon>
        <taxon>Bacteroidota</taxon>
        <taxon>Flavobacteriia</taxon>
        <taxon>Flavobacteriales</taxon>
        <taxon>Flavobacteriaceae</taxon>
        <taxon>Maribacter</taxon>
    </lineage>
</organism>
<keyword evidence="1" id="KW-0677">Repeat</keyword>
<dbReference type="PANTHER" id="PTHR43215:SF14">
    <property type="entry name" value="RADIAL SPOKE HEAD 1 HOMOLOG"/>
    <property type="match status" value="1"/>
</dbReference>
<evidence type="ECO:0000256" key="2">
    <source>
        <dbReference type="SAM" id="Phobius"/>
    </source>
</evidence>
<evidence type="ECO:0000313" key="4">
    <source>
        <dbReference type="Proteomes" id="UP000183038"/>
    </source>
</evidence>
<name>A0A1H4SA79_9FLAO</name>
<keyword evidence="2" id="KW-1133">Transmembrane helix</keyword>
<dbReference type="SUPFAM" id="SSF82185">
    <property type="entry name" value="Histone H3 K4-specific methyltransferase SET7/9 N-terminal domain"/>
    <property type="match status" value="1"/>
</dbReference>
<dbReference type="OrthoDB" id="1097666at2"/>
<protein>
    <submittedName>
        <fullName evidence="3">Uncharacterized conserved protein</fullName>
    </submittedName>
</protein>
<proteinExistence type="predicted"/>
<evidence type="ECO:0000256" key="1">
    <source>
        <dbReference type="ARBA" id="ARBA00022737"/>
    </source>
</evidence>
<dbReference type="AlphaFoldDB" id="A0A1H4SA79"/>